<keyword evidence="1" id="KW-0472">Membrane</keyword>
<sequence length="105" mass="12772">MKINPVVLFIYLTAFMFTVKYKKHDYRVAMMLSVLLFFLLKYIQLTNNDIVCVYIFGFFMSAVEFVCIKMFRMWKYKNLKRKHTIPYWLPFAWSLSSILLFILLI</sequence>
<evidence type="ECO:0000256" key="1">
    <source>
        <dbReference type="SAM" id="Phobius"/>
    </source>
</evidence>
<dbReference type="AlphaFoldDB" id="A0A6C0CRR9"/>
<feature type="transmembrane region" description="Helical" evidence="1">
    <location>
        <begin position="84"/>
        <end position="104"/>
    </location>
</feature>
<proteinExistence type="predicted"/>
<accession>A0A6C0CRR9</accession>
<reference evidence="2" key="1">
    <citation type="journal article" date="2020" name="Nature">
        <title>Giant virus diversity and host interactions through global metagenomics.</title>
        <authorList>
            <person name="Schulz F."/>
            <person name="Roux S."/>
            <person name="Paez-Espino D."/>
            <person name="Jungbluth S."/>
            <person name="Walsh D.A."/>
            <person name="Denef V.J."/>
            <person name="McMahon K.D."/>
            <person name="Konstantinidis K.T."/>
            <person name="Eloe-Fadrosh E.A."/>
            <person name="Kyrpides N.C."/>
            <person name="Woyke T."/>
        </authorList>
    </citation>
    <scope>NUCLEOTIDE SEQUENCE</scope>
    <source>
        <strain evidence="2">GVMAG-M-3300021473-15</strain>
    </source>
</reference>
<keyword evidence="1" id="KW-1133">Transmembrane helix</keyword>
<feature type="transmembrane region" description="Helical" evidence="1">
    <location>
        <begin position="6"/>
        <end position="21"/>
    </location>
</feature>
<organism evidence="2">
    <name type="scientific">viral metagenome</name>
    <dbReference type="NCBI Taxonomy" id="1070528"/>
    <lineage>
        <taxon>unclassified sequences</taxon>
        <taxon>metagenomes</taxon>
        <taxon>organismal metagenomes</taxon>
    </lineage>
</organism>
<feature type="transmembrane region" description="Helical" evidence="1">
    <location>
        <begin position="28"/>
        <end position="45"/>
    </location>
</feature>
<keyword evidence="1" id="KW-0812">Transmembrane</keyword>
<name>A0A6C0CRR9_9ZZZZ</name>
<protein>
    <submittedName>
        <fullName evidence="2">Uncharacterized protein</fullName>
    </submittedName>
</protein>
<feature type="transmembrane region" description="Helical" evidence="1">
    <location>
        <begin position="51"/>
        <end position="72"/>
    </location>
</feature>
<dbReference type="EMBL" id="MN739476">
    <property type="protein sequence ID" value="QHT06842.1"/>
    <property type="molecule type" value="Genomic_DNA"/>
</dbReference>
<evidence type="ECO:0000313" key="2">
    <source>
        <dbReference type="EMBL" id="QHT06842.1"/>
    </source>
</evidence>